<dbReference type="AlphaFoldDB" id="A0A3M7TJG1"/>
<comment type="caution">
    <text evidence="1">The sequence shown here is derived from an EMBL/GenBank/DDBJ whole genome shotgun (WGS) entry which is preliminary data.</text>
</comment>
<proteinExistence type="predicted"/>
<dbReference type="Gene3D" id="3.40.50.1110">
    <property type="entry name" value="SGNH hydrolase"/>
    <property type="match status" value="1"/>
</dbReference>
<sequence>MNNSNMKTFLLKISLYIMGVVAVLLFLGSYADGNTDDNYMHFTGAKPSNIILGDSRGAQAIVPDVLNTKFKNREFNNFAFNIAESPYGKVYFEGLKKKINPHAQNGIFILTVSPWNVSVEISDNNVEIYPESISPLADMYFYDWKPNYEYLLKNYTGSWFNIYRDREEVIKSKTYLHKNGWMEVTVNIESDTIAKRQEKKIKEYNAMIMNHKISQDRIHYLEEMIKFLRDRGFVYLVRIPVSKQMLDLEYSYYPNFNNKMREIADKNKINYFDFSERYDQYIYTDGNHMYKESGKILTTQIADSIFAHSDILRK</sequence>
<protein>
    <submittedName>
        <fullName evidence="1">Uncharacterized protein</fullName>
    </submittedName>
</protein>
<dbReference type="OrthoDB" id="1433719at2"/>
<dbReference type="EMBL" id="QWIU01000002">
    <property type="protein sequence ID" value="RNA63702.1"/>
    <property type="molecule type" value="Genomic_DNA"/>
</dbReference>
<name>A0A3M7TJG1_9FLAO</name>
<dbReference type="SUPFAM" id="SSF52266">
    <property type="entry name" value="SGNH hydrolase"/>
    <property type="match status" value="1"/>
</dbReference>
<evidence type="ECO:0000313" key="1">
    <source>
        <dbReference type="EMBL" id="RNA63702.1"/>
    </source>
</evidence>
<organism evidence="1 2">
    <name type="scientific">Chryseobacterium nematophagum</name>
    <dbReference type="NCBI Taxonomy" id="2305228"/>
    <lineage>
        <taxon>Bacteria</taxon>
        <taxon>Pseudomonadati</taxon>
        <taxon>Bacteroidota</taxon>
        <taxon>Flavobacteriia</taxon>
        <taxon>Flavobacteriales</taxon>
        <taxon>Weeksellaceae</taxon>
        <taxon>Chryseobacterium group</taxon>
        <taxon>Chryseobacterium</taxon>
    </lineage>
</organism>
<accession>A0A3M7TJG1</accession>
<evidence type="ECO:0000313" key="2">
    <source>
        <dbReference type="Proteomes" id="UP000278775"/>
    </source>
</evidence>
<dbReference type="InterPro" id="IPR036514">
    <property type="entry name" value="SGNH_hydro_sf"/>
</dbReference>
<dbReference type="GO" id="GO:0016788">
    <property type="term" value="F:hydrolase activity, acting on ester bonds"/>
    <property type="evidence" value="ECO:0007669"/>
    <property type="project" value="UniProtKB-ARBA"/>
</dbReference>
<gene>
    <name evidence="1" type="ORF">D1631_01925</name>
</gene>
<reference evidence="1 2" key="1">
    <citation type="submission" date="2018-08" db="EMBL/GenBank/DDBJ databases">
        <title>Chryseobacterium nematophagum: a novel matrix digesting pathogen of nematodes.</title>
        <authorList>
            <person name="Page A."/>
            <person name="Roberts M."/>
            <person name="Felix M.-A."/>
            <person name="Weir W."/>
        </authorList>
    </citation>
    <scope>NUCLEOTIDE SEQUENCE [LARGE SCALE GENOMIC DNA]</scope>
    <source>
        <strain evidence="1 2">JUb129</strain>
    </source>
</reference>
<dbReference type="Proteomes" id="UP000278775">
    <property type="component" value="Unassembled WGS sequence"/>
</dbReference>